<dbReference type="EC" id="1.2.1.41" evidence="2"/>
<dbReference type="InterPro" id="IPR016162">
    <property type="entry name" value="Ald_DH_N"/>
</dbReference>
<gene>
    <name evidence="9" type="ORF">METZ01_LOCUS182572</name>
</gene>
<dbReference type="AlphaFoldDB" id="A0A382CU75"/>
<dbReference type="UniPathway" id="UPA00098">
    <property type="reaction ID" value="UER00360"/>
</dbReference>
<dbReference type="InterPro" id="IPR016163">
    <property type="entry name" value="Ald_DH_C"/>
</dbReference>
<dbReference type="FunFam" id="3.40.309.10:FF:000006">
    <property type="entry name" value="Gamma-glutamyl phosphate reductase"/>
    <property type="match status" value="1"/>
</dbReference>
<comment type="pathway">
    <text evidence="1">Amino-acid biosynthesis; L-proline biosynthesis; L-glutamate 5-semialdehyde from L-glutamate: step 2/2.</text>
</comment>
<dbReference type="InterPro" id="IPR015590">
    <property type="entry name" value="Aldehyde_DH_dom"/>
</dbReference>
<keyword evidence="4" id="KW-0641">Proline biosynthesis</keyword>
<evidence type="ECO:0000256" key="6">
    <source>
        <dbReference type="ARBA" id="ARBA00023002"/>
    </source>
</evidence>
<dbReference type="InterPro" id="IPR000965">
    <property type="entry name" value="GPR_dom"/>
</dbReference>
<evidence type="ECO:0000259" key="8">
    <source>
        <dbReference type="Pfam" id="PF00171"/>
    </source>
</evidence>
<dbReference type="HAMAP" id="MF_00412">
    <property type="entry name" value="ProA"/>
    <property type="match status" value="1"/>
</dbReference>
<evidence type="ECO:0000313" key="9">
    <source>
        <dbReference type="EMBL" id="SVB29718.1"/>
    </source>
</evidence>
<dbReference type="GO" id="GO:0004350">
    <property type="term" value="F:glutamate-5-semialdehyde dehydrogenase activity"/>
    <property type="evidence" value="ECO:0007669"/>
    <property type="project" value="UniProtKB-EC"/>
</dbReference>
<keyword evidence="3" id="KW-0028">Amino-acid biosynthesis</keyword>
<evidence type="ECO:0000256" key="4">
    <source>
        <dbReference type="ARBA" id="ARBA00022650"/>
    </source>
</evidence>
<sequence length="333" mass="36141">MVDLPDPVGQMSEPVVRPNGLRISKMRVPIGVIGMIYESRPNVTIDAAGLCLKSGNAVILRGGSESIESNRALYQCIYEGLQESDLDTGIIQLVDTIDRQAVGELLKMSEYVDLIIPRGGKSLIQRISDETRIAVLKHLDGVCHVFIDAEADLASAYSIAMNAKTQRYATCNTMETLLVDREVAARVLPDLAHALCGEGVELRVCKETASVLNGVTDYVEATEADWREEYNAPILSIKICAGLEEAIQHIGKYGSNHTDAIVTENAGKADRFLRDIDSSSVMVNTSTRFADGFEYGLGAEIGISTDKLHARGPVGLEGLTSQKFIVRGEGQIR</sequence>
<dbReference type="EMBL" id="UINC01036167">
    <property type="protein sequence ID" value="SVB29718.1"/>
    <property type="molecule type" value="Genomic_DNA"/>
</dbReference>
<organism evidence="9">
    <name type="scientific">marine metagenome</name>
    <dbReference type="NCBI Taxonomy" id="408172"/>
    <lineage>
        <taxon>unclassified sequences</taxon>
        <taxon>metagenomes</taxon>
        <taxon>ecological metagenomes</taxon>
    </lineage>
</organism>
<dbReference type="PANTHER" id="PTHR11063">
    <property type="entry name" value="GLUTAMATE SEMIALDEHYDE DEHYDROGENASE"/>
    <property type="match status" value="1"/>
</dbReference>
<protein>
    <recommendedName>
        <fullName evidence="2">glutamate-5-semialdehyde dehydrogenase</fullName>
        <ecNumber evidence="2">1.2.1.41</ecNumber>
    </recommendedName>
</protein>
<keyword evidence="5" id="KW-0521">NADP</keyword>
<dbReference type="Gene3D" id="3.40.605.10">
    <property type="entry name" value="Aldehyde Dehydrogenase, Chain A, domain 1"/>
    <property type="match status" value="1"/>
</dbReference>
<feature type="domain" description="Aldehyde dehydrogenase" evidence="8">
    <location>
        <begin position="204"/>
        <end position="290"/>
    </location>
</feature>
<accession>A0A382CU75</accession>
<dbReference type="InterPro" id="IPR016161">
    <property type="entry name" value="Ald_DH/histidinol_DH"/>
</dbReference>
<name>A0A382CU75_9ZZZZ</name>
<dbReference type="Gene3D" id="3.40.309.10">
    <property type="entry name" value="Aldehyde Dehydrogenase, Chain A, domain 2"/>
    <property type="match status" value="1"/>
</dbReference>
<evidence type="ECO:0000256" key="5">
    <source>
        <dbReference type="ARBA" id="ARBA00022857"/>
    </source>
</evidence>
<keyword evidence="6" id="KW-0560">Oxidoreductase</keyword>
<dbReference type="CDD" id="cd07079">
    <property type="entry name" value="ALDH_F18-19_ProA-GPR"/>
    <property type="match status" value="1"/>
</dbReference>
<evidence type="ECO:0000256" key="2">
    <source>
        <dbReference type="ARBA" id="ARBA00013002"/>
    </source>
</evidence>
<dbReference type="GO" id="GO:0055129">
    <property type="term" value="P:L-proline biosynthetic process"/>
    <property type="evidence" value="ECO:0007669"/>
    <property type="project" value="UniProtKB-UniPathway"/>
</dbReference>
<reference evidence="9" key="1">
    <citation type="submission" date="2018-05" db="EMBL/GenBank/DDBJ databases">
        <authorList>
            <person name="Lanie J.A."/>
            <person name="Ng W.-L."/>
            <person name="Kazmierczak K.M."/>
            <person name="Andrzejewski T.M."/>
            <person name="Davidsen T.M."/>
            <person name="Wayne K.J."/>
            <person name="Tettelin H."/>
            <person name="Glass J.I."/>
            <person name="Rusch D."/>
            <person name="Podicherti R."/>
            <person name="Tsui H.-C.T."/>
            <person name="Winkler M.E."/>
        </authorList>
    </citation>
    <scope>NUCLEOTIDE SEQUENCE</scope>
</reference>
<evidence type="ECO:0000256" key="7">
    <source>
        <dbReference type="ARBA" id="ARBA00049024"/>
    </source>
</evidence>
<dbReference type="SUPFAM" id="SSF53720">
    <property type="entry name" value="ALDH-like"/>
    <property type="match status" value="1"/>
</dbReference>
<dbReference type="NCBIfam" id="TIGR00407">
    <property type="entry name" value="proA"/>
    <property type="match status" value="1"/>
</dbReference>
<proteinExistence type="inferred from homology"/>
<evidence type="ECO:0000256" key="3">
    <source>
        <dbReference type="ARBA" id="ARBA00022605"/>
    </source>
</evidence>
<dbReference type="PANTHER" id="PTHR11063:SF8">
    <property type="entry name" value="DELTA-1-PYRROLINE-5-CARBOXYLATE SYNTHASE"/>
    <property type="match status" value="1"/>
</dbReference>
<evidence type="ECO:0000256" key="1">
    <source>
        <dbReference type="ARBA" id="ARBA00004985"/>
    </source>
</evidence>
<feature type="domain" description="Aldehyde dehydrogenase" evidence="8">
    <location>
        <begin position="20"/>
        <end position="194"/>
    </location>
</feature>
<dbReference type="Pfam" id="PF00171">
    <property type="entry name" value="Aldedh"/>
    <property type="match status" value="2"/>
</dbReference>
<comment type="catalytic activity">
    <reaction evidence="7">
        <text>L-glutamate 5-semialdehyde + phosphate + NADP(+) = L-glutamyl 5-phosphate + NADPH + H(+)</text>
        <dbReference type="Rhea" id="RHEA:19541"/>
        <dbReference type="ChEBI" id="CHEBI:15378"/>
        <dbReference type="ChEBI" id="CHEBI:43474"/>
        <dbReference type="ChEBI" id="CHEBI:57783"/>
        <dbReference type="ChEBI" id="CHEBI:58066"/>
        <dbReference type="ChEBI" id="CHEBI:58274"/>
        <dbReference type="ChEBI" id="CHEBI:58349"/>
        <dbReference type="EC" id="1.2.1.41"/>
    </reaction>
</comment>
<dbReference type="NCBIfam" id="NF001221">
    <property type="entry name" value="PRK00197.1"/>
    <property type="match status" value="1"/>
</dbReference>